<dbReference type="GO" id="GO:0004674">
    <property type="term" value="F:protein serine/threonine kinase activity"/>
    <property type="evidence" value="ECO:0007669"/>
    <property type="project" value="TreeGrafter"/>
</dbReference>
<protein>
    <submittedName>
        <fullName evidence="8">Serine/threonine kinase family protein</fullName>
    </submittedName>
</protein>
<accession>A6G299</accession>
<feature type="binding site" evidence="5">
    <location>
        <position position="61"/>
    </location>
    <ligand>
        <name>ATP</name>
        <dbReference type="ChEBI" id="CHEBI:30616"/>
    </ligand>
</feature>
<dbReference type="Gene3D" id="1.10.510.10">
    <property type="entry name" value="Transferase(Phosphotransferase) domain 1"/>
    <property type="match status" value="1"/>
</dbReference>
<keyword evidence="1" id="KW-0808">Transferase</keyword>
<evidence type="ECO:0000313" key="9">
    <source>
        <dbReference type="Proteomes" id="UP000005801"/>
    </source>
</evidence>
<dbReference type="PANTHER" id="PTHR43289">
    <property type="entry name" value="MITOGEN-ACTIVATED PROTEIN KINASE KINASE KINASE 20-RELATED"/>
    <property type="match status" value="1"/>
</dbReference>
<dbReference type="SUPFAM" id="SSF56112">
    <property type="entry name" value="Protein kinase-like (PK-like)"/>
    <property type="match status" value="1"/>
</dbReference>
<evidence type="ECO:0000256" key="6">
    <source>
        <dbReference type="SAM" id="MobiDB-lite"/>
    </source>
</evidence>
<comment type="caution">
    <text evidence="8">The sequence shown here is derived from an EMBL/GenBank/DDBJ whole genome shotgun (WGS) entry which is preliminary data.</text>
</comment>
<dbReference type="InterPro" id="IPR028994">
    <property type="entry name" value="Integrin_alpha_N"/>
</dbReference>
<dbReference type="GO" id="GO:0005524">
    <property type="term" value="F:ATP binding"/>
    <property type="evidence" value="ECO:0007669"/>
    <property type="project" value="UniProtKB-UniRule"/>
</dbReference>
<keyword evidence="2 5" id="KW-0547">Nucleotide-binding</keyword>
<evidence type="ECO:0000256" key="2">
    <source>
        <dbReference type="ARBA" id="ARBA00022741"/>
    </source>
</evidence>
<dbReference type="CDD" id="cd14014">
    <property type="entry name" value="STKc_PknB_like"/>
    <property type="match status" value="1"/>
</dbReference>
<evidence type="ECO:0000256" key="5">
    <source>
        <dbReference type="PROSITE-ProRule" id="PRU10141"/>
    </source>
</evidence>
<keyword evidence="4 5" id="KW-0067">ATP-binding</keyword>
<dbReference type="Gene3D" id="3.30.200.20">
    <property type="entry name" value="Phosphorylase Kinase, domain 1"/>
    <property type="match status" value="1"/>
</dbReference>
<evidence type="ECO:0000313" key="8">
    <source>
        <dbReference type="EMBL" id="EDM80068.1"/>
    </source>
</evidence>
<evidence type="ECO:0000256" key="4">
    <source>
        <dbReference type="ARBA" id="ARBA00022840"/>
    </source>
</evidence>
<keyword evidence="3 8" id="KW-0418">Kinase</keyword>
<dbReference type="STRING" id="391625.PPSIR1_20614"/>
<organism evidence="8 9">
    <name type="scientific">Plesiocystis pacifica SIR-1</name>
    <dbReference type="NCBI Taxonomy" id="391625"/>
    <lineage>
        <taxon>Bacteria</taxon>
        <taxon>Pseudomonadati</taxon>
        <taxon>Myxococcota</taxon>
        <taxon>Polyangia</taxon>
        <taxon>Nannocystales</taxon>
        <taxon>Nannocystaceae</taxon>
        <taxon>Plesiocystis</taxon>
    </lineage>
</organism>
<dbReference type="Proteomes" id="UP000005801">
    <property type="component" value="Unassembled WGS sequence"/>
</dbReference>
<dbReference type="PANTHER" id="PTHR43289:SF34">
    <property type="entry name" value="SERINE_THREONINE-PROTEIN KINASE YBDM-RELATED"/>
    <property type="match status" value="1"/>
</dbReference>
<dbReference type="InterPro" id="IPR017441">
    <property type="entry name" value="Protein_kinase_ATP_BS"/>
</dbReference>
<dbReference type="PROSITE" id="PS00107">
    <property type="entry name" value="PROTEIN_KINASE_ATP"/>
    <property type="match status" value="1"/>
</dbReference>
<dbReference type="EMBL" id="ABCS01000014">
    <property type="protein sequence ID" value="EDM80068.1"/>
    <property type="molecule type" value="Genomic_DNA"/>
</dbReference>
<dbReference type="InterPro" id="IPR000719">
    <property type="entry name" value="Prot_kinase_dom"/>
</dbReference>
<evidence type="ECO:0000259" key="7">
    <source>
        <dbReference type="PROSITE" id="PS50011"/>
    </source>
</evidence>
<dbReference type="PROSITE" id="PS50011">
    <property type="entry name" value="PROTEIN_KINASE_DOM"/>
    <property type="match status" value="1"/>
</dbReference>
<reference evidence="8 9" key="1">
    <citation type="submission" date="2007-06" db="EMBL/GenBank/DDBJ databases">
        <authorList>
            <person name="Shimkets L."/>
            <person name="Ferriera S."/>
            <person name="Johnson J."/>
            <person name="Kravitz S."/>
            <person name="Beeson K."/>
            <person name="Sutton G."/>
            <person name="Rogers Y.-H."/>
            <person name="Friedman R."/>
            <person name="Frazier M."/>
            <person name="Venter J.C."/>
        </authorList>
    </citation>
    <scope>NUCLEOTIDE SEQUENCE [LARGE SCALE GENOMIC DNA]</scope>
    <source>
        <strain evidence="8 9">SIR-1</strain>
    </source>
</reference>
<dbReference type="RefSeq" id="WP_006970848.1">
    <property type="nucleotide sequence ID" value="NZ_ABCS01000014.1"/>
</dbReference>
<dbReference type="InterPro" id="IPR011009">
    <property type="entry name" value="Kinase-like_dom_sf"/>
</dbReference>
<dbReference type="AlphaFoldDB" id="A6G299"/>
<evidence type="ECO:0000256" key="1">
    <source>
        <dbReference type="ARBA" id="ARBA00022679"/>
    </source>
</evidence>
<evidence type="ECO:0000256" key="3">
    <source>
        <dbReference type="ARBA" id="ARBA00022777"/>
    </source>
</evidence>
<name>A6G299_9BACT</name>
<dbReference type="SUPFAM" id="SSF69318">
    <property type="entry name" value="Integrin alpha N-terminal domain"/>
    <property type="match status" value="1"/>
</dbReference>
<dbReference type="eggNOG" id="COG0515">
    <property type="taxonomic scope" value="Bacteria"/>
</dbReference>
<feature type="region of interest" description="Disordered" evidence="6">
    <location>
        <begin position="344"/>
        <end position="383"/>
    </location>
</feature>
<keyword evidence="9" id="KW-1185">Reference proteome</keyword>
<sequence length="803" mass="85612">MDVTEIEAARVRAVVRERLLGKAAEGPRVAHFRVLEPLGEGASAVVYAAHDERLDRRVALKIYREAMSEGQRLRMQREAQALARVNHPNVVAIYEVTEHAGALSLAMEFVPGATLEAWQREARPPWRARVAAYVQAARGLAALHAAGLVHRDFKPSNAMRDEHGRVRVLDLGLGARDAVPNAPTPQPDAGPLDMALTQTDALVGTPAYMAPEQLDGDAAGPAADQFALCVSLWEALFGARPFPGATLIELRDAIADGPVLPTEPETVSAPELPRRVRRRLLACLGRGLSEHPEDRWPELAALAAELETVANPSPRRPSTWALAAVAGASGLCLLGAWALTNAGPSAPSPSPGPQLTPPSPAAPQLGEPQLDEPSGASGFVGSSRGGGPFWPILAGRGWREGYTQALAADFGGSPHDDLLHVDASSGHAELWLSDGRGGWSPEFRADGWATRRQLLRLPASPSWAPEGVTLLVHAASGRDELRAHVDGAWRPALPLDLPPELELLAVRRTDEGLELLAREASSSALRALTLLPPTASEPGRVEERWRGDWGPGVRLVALDLDDDGRDELARARPSQRERTALEPDWELDLLRPVPTEAGFELAASTALPGPVELRVGALDPRGARDDLLVLDPARGHAQVFTTTPGLERRGQAEVDPWSVVTPLNFTGVTGPSALDEVYFYGAEQPPARPVLDPGATVSGVLQSTDLDNPARPGCAADDYLLTATAPERLRVSVELEGRPEAEPVFGLTLVDTGTGRPATWAGPDDAAEPSVDLELPAGVEVVVRVTALDPSARGPYTLRATRR</sequence>
<dbReference type="Pfam" id="PF00069">
    <property type="entry name" value="Pkinase"/>
    <property type="match status" value="1"/>
</dbReference>
<gene>
    <name evidence="8" type="ORF">PPSIR1_20614</name>
</gene>
<proteinExistence type="predicted"/>
<feature type="domain" description="Protein kinase" evidence="7">
    <location>
        <begin position="32"/>
        <end position="309"/>
    </location>
</feature>
<feature type="compositionally biased region" description="Pro residues" evidence="6">
    <location>
        <begin position="346"/>
        <end position="361"/>
    </location>
</feature>